<evidence type="ECO:0000313" key="2">
    <source>
        <dbReference type="EMBL" id="REC71461.1"/>
    </source>
</evidence>
<dbReference type="AlphaFoldDB" id="A0A3D9D0N0"/>
<keyword evidence="1" id="KW-0472">Membrane</keyword>
<feature type="transmembrane region" description="Helical" evidence="1">
    <location>
        <begin position="37"/>
        <end position="69"/>
    </location>
</feature>
<feature type="transmembrane region" description="Helical" evidence="1">
    <location>
        <begin position="7"/>
        <end position="25"/>
    </location>
</feature>
<feature type="transmembrane region" description="Helical" evidence="1">
    <location>
        <begin position="103"/>
        <end position="119"/>
    </location>
</feature>
<sequence length="129" mass="15010">MKILYTNWINIVGVFIVLFLFTAIFDSLDPNVSRSFFQAIIASLIGIFLYGMIFWICFIIALIVFDLFLIVFNQKHLEIKLLLEWIIISAPFVYGAVKYPEQRILYIVAVITFFITQLLRKGLINKATH</sequence>
<name>A0A3D9D0N0_9FLAO</name>
<dbReference type="RefSeq" id="WP_116015236.1">
    <property type="nucleotide sequence ID" value="NZ_QNUH01000047.1"/>
</dbReference>
<evidence type="ECO:0000313" key="3">
    <source>
        <dbReference type="Proteomes" id="UP000257030"/>
    </source>
</evidence>
<organism evidence="2 3">
    <name type="scientific">Chryseobacterium elymi</name>
    <dbReference type="NCBI Taxonomy" id="395936"/>
    <lineage>
        <taxon>Bacteria</taxon>
        <taxon>Pseudomonadati</taxon>
        <taxon>Bacteroidota</taxon>
        <taxon>Flavobacteriia</taxon>
        <taxon>Flavobacteriales</taxon>
        <taxon>Weeksellaceae</taxon>
        <taxon>Chryseobacterium group</taxon>
        <taxon>Chryseobacterium</taxon>
    </lineage>
</organism>
<evidence type="ECO:0000256" key="1">
    <source>
        <dbReference type="SAM" id="Phobius"/>
    </source>
</evidence>
<reference evidence="2 3" key="1">
    <citation type="journal article" date="2010" name="Syst. Appl. Microbiol.">
        <title>Four new species of Chryseobacterium from the rhizosphere of coastal sand dune plants, Chryseobacterium elymi sp. nov., Chryseobacterium hagamense sp. nov., Chryseobacterium lathyri sp. nov. and Chryseobacterium rhizosphaerae sp. nov.</title>
        <authorList>
            <person name="Cho S.H."/>
            <person name="Lee K.S."/>
            <person name="Shin D.S."/>
            <person name="Han J.H."/>
            <person name="Park K.S."/>
            <person name="Lee C.H."/>
            <person name="Park K.H."/>
            <person name="Kim S.B."/>
        </authorList>
    </citation>
    <scope>NUCLEOTIDE SEQUENCE [LARGE SCALE GENOMIC DNA]</scope>
    <source>
        <strain evidence="2 3">KCTC 22547</strain>
    </source>
</reference>
<gene>
    <name evidence="2" type="ORF">DRF60_20640</name>
</gene>
<accession>A0A3D9D0N0</accession>
<feature type="transmembrane region" description="Helical" evidence="1">
    <location>
        <begin position="81"/>
        <end position="97"/>
    </location>
</feature>
<proteinExistence type="predicted"/>
<protein>
    <submittedName>
        <fullName evidence="2">Uncharacterized protein</fullName>
    </submittedName>
</protein>
<keyword evidence="3" id="KW-1185">Reference proteome</keyword>
<dbReference type="OrthoDB" id="894149at2"/>
<keyword evidence="1" id="KW-0812">Transmembrane</keyword>
<dbReference type="Proteomes" id="UP000257030">
    <property type="component" value="Unassembled WGS sequence"/>
</dbReference>
<keyword evidence="1" id="KW-1133">Transmembrane helix</keyword>
<dbReference type="EMBL" id="QNUH01000047">
    <property type="protein sequence ID" value="REC71461.1"/>
    <property type="molecule type" value="Genomic_DNA"/>
</dbReference>
<comment type="caution">
    <text evidence="2">The sequence shown here is derived from an EMBL/GenBank/DDBJ whole genome shotgun (WGS) entry which is preliminary data.</text>
</comment>